<dbReference type="Gene3D" id="1.10.10.650">
    <property type="entry name" value="RuvA domain 2-like"/>
    <property type="match status" value="1"/>
</dbReference>
<dbReference type="InterPro" id="IPR044146">
    <property type="entry name" value="S1_Tex"/>
</dbReference>
<name>A0A7Z7NHJ8_XANCH</name>
<dbReference type="InterPro" id="IPR050437">
    <property type="entry name" value="Ribos_protein_bS1-like"/>
</dbReference>
<dbReference type="SMART" id="SM00732">
    <property type="entry name" value="YqgFc"/>
    <property type="match status" value="1"/>
</dbReference>
<reference evidence="3 4" key="1">
    <citation type="submission" date="2017-10" db="EMBL/GenBank/DDBJ databases">
        <authorList>
            <person name="Regsiter A."/>
            <person name="William W."/>
        </authorList>
    </citation>
    <scope>NUCLEOTIDE SEQUENCE [LARGE SCALE GENOMIC DNA]</scope>
    <source>
        <strain evidence="3 4">CFBP6991</strain>
    </source>
</reference>
<dbReference type="GO" id="GO:0005829">
    <property type="term" value="C:cytosol"/>
    <property type="evidence" value="ECO:0007669"/>
    <property type="project" value="TreeGrafter"/>
</dbReference>
<dbReference type="Pfam" id="PF00575">
    <property type="entry name" value="S1"/>
    <property type="match status" value="1"/>
</dbReference>
<dbReference type="Pfam" id="PF12836">
    <property type="entry name" value="HHH_3"/>
    <property type="match status" value="1"/>
</dbReference>
<dbReference type="InterPro" id="IPR055179">
    <property type="entry name" value="Tex-like_central_region"/>
</dbReference>
<dbReference type="FunFam" id="1.10.150.310:FF:000001">
    <property type="entry name" value="RNA-binding transcriptional accessory protein"/>
    <property type="match status" value="1"/>
</dbReference>
<evidence type="ECO:0000256" key="1">
    <source>
        <dbReference type="SAM" id="MobiDB-lite"/>
    </source>
</evidence>
<dbReference type="SUPFAM" id="SSF158832">
    <property type="entry name" value="Tex N-terminal region-like"/>
    <property type="match status" value="1"/>
</dbReference>
<dbReference type="FunFam" id="2.40.50.140:FF:000051">
    <property type="entry name" value="RNA-binding transcriptional accessory protein"/>
    <property type="match status" value="1"/>
</dbReference>
<protein>
    <submittedName>
        <fullName evidence="3">Putative transcription accessory protein TEX</fullName>
    </submittedName>
</protein>
<dbReference type="Pfam" id="PF16921">
    <property type="entry name" value="Tex_YqgF"/>
    <property type="match status" value="1"/>
</dbReference>
<dbReference type="SUPFAM" id="SSF47781">
    <property type="entry name" value="RuvA domain 2-like"/>
    <property type="match status" value="2"/>
</dbReference>
<dbReference type="PANTHER" id="PTHR10724:SF10">
    <property type="entry name" value="S1 RNA-BINDING DOMAIN-CONTAINING PROTEIN 1"/>
    <property type="match status" value="1"/>
</dbReference>
<evidence type="ECO:0000259" key="2">
    <source>
        <dbReference type="PROSITE" id="PS50126"/>
    </source>
</evidence>
<dbReference type="GO" id="GO:0003729">
    <property type="term" value="F:mRNA binding"/>
    <property type="evidence" value="ECO:0007669"/>
    <property type="project" value="TreeGrafter"/>
</dbReference>
<dbReference type="InterPro" id="IPR037027">
    <property type="entry name" value="YqgF/RNaseH-like_dom_sf"/>
</dbReference>
<dbReference type="InterPro" id="IPR003029">
    <property type="entry name" value="S1_domain"/>
</dbReference>
<dbReference type="InterPro" id="IPR041692">
    <property type="entry name" value="HHH_9"/>
</dbReference>
<dbReference type="FunFam" id="1.10.10.650:FF:000001">
    <property type="entry name" value="S1 RNA-binding domain 1"/>
    <property type="match status" value="1"/>
</dbReference>
<dbReference type="Pfam" id="PF17674">
    <property type="entry name" value="HHH_9"/>
    <property type="match status" value="1"/>
</dbReference>
<dbReference type="InterPro" id="IPR023319">
    <property type="entry name" value="Tex-like_HTH_dom_sf"/>
</dbReference>
<dbReference type="Gene3D" id="1.10.3500.10">
    <property type="entry name" value="Tex N-terminal region-like"/>
    <property type="match status" value="1"/>
</dbReference>
<dbReference type="PROSITE" id="PS50126">
    <property type="entry name" value="S1"/>
    <property type="match status" value="1"/>
</dbReference>
<organism evidence="3 4">
    <name type="scientific">Xanthomonas campestris pv. phaseoli</name>
    <dbReference type="NCBI Taxonomy" id="317013"/>
    <lineage>
        <taxon>Bacteria</taxon>
        <taxon>Pseudomonadati</taxon>
        <taxon>Pseudomonadota</taxon>
        <taxon>Gammaproteobacteria</taxon>
        <taxon>Lysobacterales</taxon>
        <taxon>Lysobacteraceae</taxon>
        <taxon>Xanthomonas</taxon>
    </lineage>
</organism>
<dbReference type="Gene3D" id="3.30.420.140">
    <property type="entry name" value="YqgF/RNase H-like domain"/>
    <property type="match status" value="1"/>
</dbReference>
<gene>
    <name evidence="3" type="ORF">XFF6991_340055</name>
</gene>
<dbReference type="InterPro" id="IPR010994">
    <property type="entry name" value="RuvA_2-like"/>
</dbReference>
<evidence type="ECO:0000313" key="3">
    <source>
        <dbReference type="EMBL" id="SOO24256.1"/>
    </source>
</evidence>
<dbReference type="Gene3D" id="1.10.150.310">
    <property type="entry name" value="Tex RuvX-like domain-like"/>
    <property type="match status" value="1"/>
</dbReference>
<accession>A0A7Z7NHJ8</accession>
<dbReference type="SUPFAM" id="SSF50249">
    <property type="entry name" value="Nucleic acid-binding proteins"/>
    <property type="match status" value="1"/>
</dbReference>
<dbReference type="Pfam" id="PF09371">
    <property type="entry name" value="Tex_N"/>
    <property type="match status" value="1"/>
</dbReference>
<dbReference type="GO" id="GO:0006139">
    <property type="term" value="P:nucleobase-containing compound metabolic process"/>
    <property type="evidence" value="ECO:0007669"/>
    <property type="project" value="InterPro"/>
</dbReference>
<feature type="domain" description="S1 motif" evidence="2">
    <location>
        <begin position="655"/>
        <end position="724"/>
    </location>
</feature>
<comment type="caution">
    <text evidence="3">The sequence shown here is derived from an EMBL/GenBank/DDBJ whole genome shotgun (WGS) entry which is preliminary data.</text>
</comment>
<dbReference type="Gene3D" id="2.40.50.140">
    <property type="entry name" value="Nucleic acid-binding proteins"/>
    <property type="match status" value="1"/>
</dbReference>
<dbReference type="SUPFAM" id="SSF53098">
    <property type="entry name" value="Ribonuclease H-like"/>
    <property type="match status" value="1"/>
</dbReference>
<feature type="region of interest" description="Disordered" evidence="1">
    <location>
        <begin position="726"/>
        <end position="786"/>
    </location>
</feature>
<dbReference type="GO" id="GO:0003735">
    <property type="term" value="F:structural constituent of ribosome"/>
    <property type="evidence" value="ECO:0007669"/>
    <property type="project" value="TreeGrafter"/>
</dbReference>
<dbReference type="Proteomes" id="UP000234345">
    <property type="component" value="Unassembled WGS sequence"/>
</dbReference>
<dbReference type="AlphaFoldDB" id="A0A7Z7NHJ8"/>
<dbReference type="RefSeq" id="WP_022559161.1">
    <property type="nucleotide sequence ID" value="NZ_JSBS02000057.1"/>
</dbReference>
<feature type="compositionally biased region" description="Low complexity" evidence="1">
    <location>
        <begin position="769"/>
        <end position="786"/>
    </location>
</feature>
<dbReference type="FunFam" id="3.30.420.140:FF:000001">
    <property type="entry name" value="RNA-binding transcriptional accessory protein"/>
    <property type="match status" value="1"/>
</dbReference>
<dbReference type="PANTHER" id="PTHR10724">
    <property type="entry name" value="30S RIBOSOMAL PROTEIN S1"/>
    <property type="match status" value="1"/>
</dbReference>
<dbReference type="InterPro" id="IPR012340">
    <property type="entry name" value="NA-bd_OB-fold"/>
</dbReference>
<dbReference type="Pfam" id="PF22706">
    <property type="entry name" value="Tex_central_region"/>
    <property type="match status" value="1"/>
</dbReference>
<sequence length="786" mass="84985">MHDSQLAQQIARTIADEIGAQPAQAHAAIALLDEGASVPFIARYRKEVTGGLDDTQLRNLETRLTYLRELEERRAAILSSIGEQGKLSDELRNEIVAADTKSRLEDLYLPYKPKRRTRAQIAREAGLEPLADGLLADPTQSPDVAAAAFIDAEKGVADSKAALEGARAILMERWGEDAALVGELRSWLGDNGVIRARVAEGKEEAGAKYRDYFDHAETLAKIPSHRLLALFRARREEILYLDLDPGSDAEAGHQYAEGRVARNAGISNEGRPADRWLLDACRLTWRAKLHMHLLLDLFNQAREKAEAEAIAVFGDNLKDLMLAAPAGPRVVLGLDPGIRTGCKIAVVDATGKLVATETIYPHEPKRQWDQSLQTIKKLCMQHNVELIAIGNGTASRETDKLAGEAIALCGAAKLQKVVVSEAGASVYSASEFAAKEFPNLDVSLRGAVSIARRLQDPLAELVKIEPKAIGVGQYQHDVDQYRLAKALEARVEDCVNAVGVYVNTASAALLSRVSGLSGTVAENIVRHRDDNGPFKRRKDLLKVPRLGDKTFEQCAGFLRIADGDEPLDVSAVHPEAYPVVERIVGSTGKPIKALLGDGSFLRGLKPEMFTDDQFGVPTVRDILKELEKPGRDPRPEFKAAQFAEGIEDIKHLKPGMVLEGVVSNVAAFGAFVDIGVHQDGLVHISALSETFVKDPRDVVKAGDIVKVKVLEVDVARKRIALTCRLSDTPPAADGSAQPRDARGSGPGQGRRDGGGRGQAQANSKPRITAPPADNALAAAFARAKRS</sequence>
<evidence type="ECO:0000313" key="4">
    <source>
        <dbReference type="Proteomes" id="UP000234345"/>
    </source>
</evidence>
<dbReference type="CDD" id="cd05685">
    <property type="entry name" value="S1_Tex"/>
    <property type="match status" value="1"/>
</dbReference>
<dbReference type="InterPro" id="IPR012337">
    <property type="entry name" value="RNaseH-like_sf"/>
</dbReference>
<dbReference type="InterPro" id="IPR018974">
    <property type="entry name" value="Tex-like_N"/>
</dbReference>
<proteinExistence type="predicted"/>
<dbReference type="GO" id="GO:0006412">
    <property type="term" value="P:translation"/>
    <property type="evidence" value="ECO:0007669"/>
    <property type="project" value="TreeGrafter"/>
</dbReference>
<dbReference type="InterPro" id="IPR023323">
    <property type="entry name" value="Tex-like_dom_sf"/>
</dbReference>
<dbReference type="InterPro" id="IPR006641">
    <property type="entry name" value="YqgF/RNaseH-like_dom"/>
</dbReference>
<dbReference type="InterPro" id="IPR032639">
    <property type="entry name" value="Tex_YqgF"/>
</dbReference>
<dbReference type="SMART" id="SM00316">
    <property type="entry name" value="S1"/>
    <property type="match status" value="1"/>
</dbReference>
<dbReference type="EMBL" id="OCZC01000061">
    <property type="protein sequence ID" value="SOO24256.1"/>
    <property type="molecule type" value="Genomic_DNA"/>
</dbReference>